<evidence type="ECO:0000313" key="3">
    <source>
        <dbReference type="Proteomes" id="UP001187192"/>
    </source>
</evidence>
<keyword evidence="3" id="KW-1185">Reference proteome</keyword>
<dbReference type="AlphaFoldDB" id="A0AA88AUT7"/>
<comment type="caution">
    <text evidence="2">The sequence shown here is derived from an EMBL/GenBank/DDBJ whole genome shotgun (WGS) entry which is preliminary data.</text>
</comment>
<keyword evidence="1" id="KW-1133">Transmembrane helix</keyword>
<evidence type="ECO:0000256" key="1">
    <source>
        <dbReference type="SAM" id="Phobius"/>
    </source>
</evidence>
<gene>
    <name evidence="2" type="ORF">TIFTF001_021323</name>
</gene>
<protein>
    <submittedName>
        <fullName evidence="2">Uncharacterized protein</fullName>
    </submittedName>
</protein>
<evidence type="ECO:0000313" key="2">
    <source>
        <dbReference type="EMBL" id="GMN52171.1"/>
    </source>
</evidence>
<sequence length="158" mass="17133">MTANLAPHNSQTPLPGVALLFLSPTGPRRVLRQSCQILYSPAKAKSPHRTVIVIYLRFIYKMAGKLVFLWVALVVVLVGRGCEGRKLVEDKKGGEVVKKPEWFFDGFPGWGAGGGGGGGGGGCGGGGGKGLWSFFWFWERVWLKLWLWNQAWGGSGKA</sequence>
<feature type="transmembrane region" description="Helical" evidence="1">
    <location>
        <begin position="58"/>
        <end position="78"/>
    </location>
</feature>
<dbReference type="Gramene" id="FCD_00037950-RA">
    <property type="protein sequence ID" value="FCD_00037950-RA:cds"/>
    <property type="gene ID" value="FCD_00037950"/>
</dbReference>
<name>A0AA88AUT7_FICCA</name>
<organism evidence="2 3">
    <name type="scientific">Ficus carica</name>
    <name type="common">Common fig</name>
    <dbReference type="NCBI Taxonomy" id="3494"/>
    <lineage>
        <taxon>Eukaryota</taxon>
        <taxon>Viridiplantae</taxon>
        <taxon>Streptophyta</taxon>
        <taxon>Embryophyta</taxon>
        <taxon>Tracheophyta</taxon>
        <taxon>Spermatophyta</taxon>
        <taxon>Magnoliopsida</taxon>
        <taxon>eudicotyledons</taxon>
        <taxon>Gunneridae</taxon>
        <taxon>Pentapetalae</taxon>
        <taxon>rosids</taxon>
        <taxon>fabids</taxon>
        <taxon>Rosales</taxon>
        <taxon>Moraceae</taxon>
        <taxon>Ficeae</taxon>
        <taxon>Ficus</taxon>
    </lineage>
</organism>
<reference evidence="2" key="1">
    <citation type="submission" date="2023-07" db="EMBL/GenBank/DDBJ databases">
        <title>draft genome sequence of fig (Ficus carica).</title>
        <authorList>
            <person name="Takahashi T."/>
            <person name="Nishimura K."/>
        </authorList>
    </citation>
    <scope>NUCLEOTIDE SEQUENCE</scope>
</reference>
<accession>A0AA88AUT7</accession>
<keyword evidence="1" id="KW-0472">Membrane</keyword>
<proteinExistence type="predicted"/>
<dbReference type="EMBL" id="BTGU01000041">
    <property type="protein sequence ID" value="GMN52171.1"/>
    <property type="molecule type" value="Genomic_DNA"/>
</dbReference>
<dbReference type="Proteomes" id="UP001187192">
    <property type="component" value="Unassembled WGS sequence"/>
</dbReference>
<keyword evidence="1" id="KW-0812">Transmembrane</keyword>